<feature type="binding site" evidence="9">
    <location>
        <begin position="415"/>
        <end position="421"/>
    </location>
    <ligand>
        <name>S-adenosyl-L-methionine</name>
        <dbReference type="ChEBI" id="CHEBI:59789"/>
    </ligand>
</feature>
<organism evidence="12 13">
    <name type="scientific">Clytia hemisphaerica</name>
    <dbReference type="NCBI Taxonomy" id="252671"/>
    <lineage>
        <taxon>Eukaryota</taxon>
        <taxon>Metazoa</taxon>
        <taxon>Cnidaria</taxon>
        <taxon>Hydrozoa</taxon>
        <taxon>Hydroidolina</taxon>
        <taxon>Leptothecata</taxon>
        <taxon>Obeliida</taxon>
        <taxon>Clytiidae</taxon>
        <taxon>Clytia</taxon>
    </lineage>
</organism>
<keyword evidence="13" id="KW-1185">Reference proteome</keyword>
<dbReference type="Pfam" id="PF01189">
    <property type="entry name" value="Methyltr_RsmB-F"/>
    <property type="match status" value="1"/>
</dbReference>
<evidence type="ECO:0000256" key="6">
    <source>
        <dbReference type="ARBA" id="ARBA00022691"/>
    </source>
</evidence>
<feature type="binding site" evidence="9">
    <location>
        <position position="483"/>
    </location>
    <ligand>
        <name>S-adenosyl-L-methionine</name>
        <dbReference type="ChEBI" id="CHEBI:59789"/>
    </ligand>
</feature>
<dbReference type="Gene3D" id="3.30.70.1170">
    <property type="entry name" value="Sun protein, domain 3"/>
    <property type="match status" value="1"/>
</dbReference>
<protein>
    <recommendedName>
        <fullName evidence="11">SAM-dependent MTase RsmB/NOP-type domain-containing protein</fullName>
    </recommendedName>
</protein>
<feature type="compositionally biased region" description="Basic residues" evidence="10">
    <location>
        <begin position="759"/>
        <end position="786"/>
    </location>
</feature>
<dbReference type="NCBIfam" id="TIGR00446">
    <property type="entry name" value="nop2p"/>
    <property type="match status" value="1"/>
</dbReference>
<keyword evidence="7 9" id="KW-0694">RNA-binding</keyword>
<feature type="compositionally biased region" description="Basic and acidic residues" evidence="10">
    <location>
        <begin position="733"/>
        <end position="749"/>
    </location>
</feature>
<feature type="compositionally biased region" description="Basic residues" evidence="10">
    <location>
        <begin position="43"/>
        <end position="52"/>
    </location>
</feature>
<comment type="subcellular location">
    <subcellularLocation>
        <location evidence="1">Nucleus</location>
        <location evidence="1">Nucleolus</location>
    </subcellularLocation>
</comment>
<evidence type="ECO:0000256" key="9">
    <source>
        <dbReference type="PROSITE-ProRule" id="PRU01023"/>
    </source>
</evidence>
<feature type="binding site" evidence="9">
    <location>
        <position position="439"/>
    </location>
    <ligand>
        <name>S-adenosyl-L-methionine</name>
        <dbReference type="ChEBI" id="CHEBI:59789"/>
    </ligand>
</feature>
<evidence type="ECO:0000256" key="1">
    <source>
        <dbReference type="ARBA" id="ARBA00004604"/>
    </source>
</evidence>
<evidence type="ECO:0000259" key="11">
    <source>
        <dbReference type="PROSITE" id="PS51686"/>
    </source>
</evidence>
<evidence type="ECO:0000313" key="13">
    <source>
        <dbReference type="Proteomes" id="UP000594262"/>
    </source>
</evidence>
<dbReference type="InterPro" id="IPR049560">
    <property type="entry name" value="MeTrfase_RsmB-F_NOP2_cat"/>
</dbReference>
<dbReference type="PRINTS" id="PR02012">
    <property type="entry name" value="RCMTNOP2"/>
</dbReference>
<dbReference type="GO" id="GO:0005730">
    <property type="term" value="C:nucleolus"/>
    <property type="evidence" value="ECO:0007669"/>
    <property type="project" value="UniProtKB-SubCell"/>
</dbReference>
<dbReference type="PANTHER" id="PTHR22807">
    <property type="entry name" value="NOP2 YEAST -RELATED NOL1/NOP2/FMU SUN DOMAIN-CONTAINING"/>
    <property type="match status" value="1"/>
</dbReference>
<keyword evidence="6 9" id="KW-0949">S-adenosyl-L-methionine</keyword>
<feature type="region of interest" description="Disordered" evidence="10">
    <location>
        <begin position="1"/>
        <end position="58"/>
    </location>
</feature>
<feature type="active site" description="Nucleophile" evidence="9">
    <location>
        <position position="540"/>
    </location>
</feature>
<dbReference type="SUPFAM" id="SSF53335">
    <property type="entry name" value="S-adenosyl-L-methionine-dependent methyltransferases"/>
    <property type="match status" value="1"/>
</dbReference>
<dbReference type="InterPro" id="IPR029063">
    <property type="entry name" value="SAM-dependent_MTases_sf"/>
</dbReference>
<evidence type="ECO:0000313" key="12">
    <source>
        <dbReference type="EnsemblMetazoa" id="CLYHEMP019350.1"/>
    </source>
</evidence>
<dbReference type="PANTHER" id="PTHR22807:SF30">
    <property type="entry name" value="28S RRNA (CYTOSINE(4447)-C(5))-METHYLTRANSFERASE-RELATED"/>
    <property type="match status" value="1"/>
</dbReference>
<evidence type="ECO:0000256" key="4">
    <source>
        <dbReference type="ARBA" id="ARBA00022603"/>
    </source>
</evidence>
<dbReference type="InterPro" id="IPR023273">
    <property type="entry name" value="RCMT_NOP2"/>
</dbReference>
<evidence type="ECO:0000256" key="7">
    <source>
        <dbReference type="ARBA" id="ARBA00022884"/>
    </source>
</evidence>
<comment type="similarity">
    <text evidence="2 9">Belongs to the class I-like SAM-binding methyltransferase superfamily. RsmB/NOP family.</text>
</comment>
<feature type="binding site" evidence="9">
    <location>
        <position position="466"/>
    </location>
    <ligand>
        <name>S-adenosyl-L-methionine</name>
        <dbReference type="ChEBI" id="CHEBI:59789"/>
    </ligand>
</feature>
<evidence type="ECO:0000256" key="10">
    <source>
        <dbReference type="SAM" id="MobiDB-lite"/>
    </source>
</evidence>
<dbReference type="InterPro" id="IPR011023">
    <property type="entry name" value="Nop2p"/>
</dbReference>
<dbReference type="PROSITE" id="PS01153">
    <property type="entry name" value="NOL1_NOP2_SUN"/>
    <property type="match status" value="1"/>
</dbReference>
<feature type="compositionally biased region" description="Acidic residues" evidence="10">
    <location>
        <begin position="623"/>
        <end position="654"/>
    </location>
</feature>
<evidence type="ECO:0000256" key="5">
    <source>
        <dbReference type="ARBA" id="ARBA00022679"/>
    </source>
</evidence>
<keyword evidence="8" id="KW-0539">Nucleus</keyword>
<accession>A0A7M5X9J2</accession>
<dbReference type="GO" id="GO:0070475">
    <property type="term" value="P:rRNA base methylation"/>
    <property type="evidence" value="ECO:0007669"/>
    <property type="project" value="TreeGrafter"/>
</dbReference>
<feature type="compositionally biased region" description="Basic and acidic residues" evidence="10">
    <location>
        <begin position="1"/>
        <end position="11"/>
    </location>
</feature>
<name>A0A7M5X9J2_9CNID</name>
<feature type="compositionally biased region" description="Acidic residues" evidence="10">
    <location>
        <begin position="107"/>
        <end position="135"/>
    </location>
</feature>
<feature type="compositionally biased region" description="Acidic residues" evidence="10">
    <location>
        <begin position="150"/>
        <end position="207"/>
    </location>
</feature>
<dbReference type="OrthoDB" id="427002at2759"/>
<dbReference type="GO" id="GO:0003723">
    <property type="term" value="F:RNA binding"/>
    <property type="evidence" value="ECO:0007669"/>
    <property type="project" value="UniProtKB-UniRule"/>
</dbReference>
<dbReference type="PRINTS" id="PR02008">
    <property type="entry name" value="RCMTFAMILY"/>
</dbReference>
<dbReference type="EnsemblMetazoa" id="CLYHEMT019350.1">
    <property type="protein sequence ID" value="CLYHEMP019350.1"/>
    <property type="gene ID" value="CLYHEMG019350"/>
</dbReference>
<evidence type="ECO:0000256" key="8">
    <source>
        <dbReference type="ARBA" id="ARBA00023242"/>
    </source>
</evidence>
<sequence length="786" mass="90242">MGRKSWGELKERKKGPGRKARKQEHPEENLPFHLLNEEQQKNILKKRKKDKKKVKEEKIEKKIESKEENQIVDFTANKDVKPKKLTKWEKKKAKKLQAKKETTIFDSDSENDYDEEEDNEGDKETSESEEDEGIQDENKEWLKLKKDGGEREEEEESEEEEDEESGEEEESDVEMPDDEFDMDEDEDESDDDEDEEGDEGSGEEDELPFEKKAKKLKAAQKKKKELAEEELKTNIAQSEVFVLPSGQEIEKEGIDPPDLSMVHQRIKDNLHALSDFKKNRQEGRSRHEYLQVLVKDLMKYYSYNEYFMEYLVNLFPGGEILEFLEACEVRRPITIRSNSLKTRRRDLAQSLINRGVNLDPIGKWSKVGLVVYDSSVPIGATPEYLSGHYMLQGASSMLPVMALAPQEHEKIMDMCAAPGGKTTYIGALMKNTGMLVANDAKEERLKSLTANAHRMGINNLIVCNYDGRSFPKVMGGFDRILLDAPCSGTGVISKDEQVKINKSEKDIMRCSHIQKELILAAIDSVDAKSKTGGYVVYSTCSIMVEENEWVVDYALAQRNVKLVPTGIDFGKEGYTKYKDRRFHPSLNLTRRFYPHTQNMDGFFVAKFKKFANIIPKNQKPAEEEVEEVGAEETSENEDETEETSEQAEEMESEDVPEKKEDTPKQKEDTPKQKKTNKKRKNTDTKPKESTDEKSPKKKQKKMPKKENSQNKTKKEKTVEKVDNNEADENTTESQDKNEETQSKEVDTQSKEVSTQSPKTTKKTNKKKINKTKKSPNKKKKKPAAQT</sequence>
<feature type="compositionally biased region" description="Basic and acidic residues" evidence="10">
    <location>
        <begin position="655"/>
        <end position="671"/>
    </location>
</feature>
<reference evidence="12" key="1">
    <citation type="submission" date="2021-01" db="UniProtKB">
        <authorList>
            <consortium name="EnsemblMetazoa"/>
        </authorList>
    </citation>
    <scope>IDENTIFICATION</scope>
</reference>
<dbReference type="GeneID" id="136805543"/>
<dbReference type="InterPro" id="IPR018314">
    <property type="entry name" value="RsmB/NOL1/NOP2-like_CS"/>
</dbReference>
<dbReference type="InterPro" id="IPR001678">
    <property type="entry name" value="MeTrfase_RsmB-F_NOP2_dom"/>
</dbReference>
<keyword evidence="3" id="KW-0690">Ribosome biogenesis</keyword>
<dbReference type="AlphaFoldDB" id="A0A7M5X9J2"/>
<dbReference type="GO" id="GO:0009383">
    <property type="term" value="F:rRNA (cytosine-C5-)-methyltransferase activity"/>
    <property type="evidence" value="ECO:0007669"/>
    <property type="project" value="TreeGrafter"/>
</dbReference>
<evidence type="ECO:0000256" key="2">
    <source>
        <dbReference type="ARBA" id="ARBA00007494"/>
    </source>
</evidence>
<keyword evidence="5 9" id="KW-0808">Transferase</keyword>
<feature type="compositionally biased region" description="Basic residues" evidence="10">
    <location>
        <begin position="12"/>
        <end position="22"/>
    </location>
</feature>
<dbReference type="Proteomes" id="UP000594262">
    <property type="component" value="Unplaced"/>
</dbReference>
<feature type="compositionally biased region" description="Basic and acidic residues" evidence="10">
    <location>
        <begin position="681"/>
        <end position="694"/>
    </location>
</feature>
<feature type="region of interest" description="Disordered" evidence="10">
    <location>
        <begin position="91"/>
        <end position="211"/>
    </location>
</feature>
<dbReference type="PROSITE" id="PS51686">
    <property type="entry name" value="SAM_MT_RSMB_NOP"/>
    <property type="match status" value="1"/>
</dbReference>
<proteinExistence type="inferred from homology"/>
<feature type="compositionally biased region" description="Basic and acidic residues" evidence="10">
    <location>
        <begin position="136"/>
        <end position="149"/>
    </location>
</feature>
<feature type="domain" description="SAM-dependent MTase RsmB/NOP-type" evidence="11">
    <location>
        <begin position="323"/>
        <end position="610"/>
    </location>
</feature>
<keyword evidence="4 9" id="KW-0489">Methyltransferase</keyword>
<dbReference type="InterPro" id="IPR023267">
    <property type="entry name" value="RCMT"/>
</dbReference>
<dbReference type="RefSeq" id="XP_066918213.1">
    <property type="nucleotide sequence ID" value="XM_067062112.1"/>
</dbReference>
<dbReference type="Gene3D" id="3.40.50.150">
    <property type="entry name" value="Vaccinia Virus protein VP39"/>
    <property type="match status" value="1"/>
</dbReference>
<evidence type="ECO:0000256" key="3">
    <source>
        <dbReference type="ARBA" id="ARBA00022517"/>
    </source>
</evidence>
<feature type="compositionally biased region" description="Basic and acidic residues" evidence="10">
    <location>
        <begin position="23"/>
        <end position="40"/>
    </location>
</feature>
<dbReference type="FunFam" id="3.30.70.1170:FF:000001">
    <property type="entry name" value="Ribosomal RNA methyltransferase Nop2"/>
    <property type="match status" value="1"/>
</dbReference>
<dbReference type="GO" id="GO:0000470">
    <property type="term" value="P:maturation of LSU-rRNA"/>
    <property type="evidence" value="ECO:0007669"/>
    <property type="project" value="TreeGrafter"/>
</dbReference>
<feature type="region of interest" description="Disordered" evidence="10">
    <location>
        <begin position="618"/>
        <end position="786"/>
    </location>
</feature>